<gene>
    <name evidence="4" type="ORF">PHMEG_00035297</name>
</gene>
<dbReference type="OrthoDB" id="266138at2759"/>
<dbReference type="InterPro" id="IPR052574">
    <property type="entry name" value="CDIRP"/>
</dbReference>
<dbReference type="Proteomes" id="UP000198211">
    <property type="component" value="Unassembled WGS sequence"/>
</dbReference>
<dbReference type="SUPFAM" id="SSF52075">
    <property type="entry name" value="Outer arm dynein light chain 1"/>
    <property type="match status" value="1"/>
</dbReference>
<keyword evidence="1" id="KW-0433">Leucine-rich repeat</keyword>
<protein>
    <submittedName>
        <fullName evidence="4">TKL protein kinase</fullName>
    </submittedName>
</protein>
<evidence type="ECO:0000256" key="1">
    <source>
        <dbReference type="ARBA" id="ARBA00022614"/>
    </source>
</evidence>
<keyword evidence="5" id="KW-1185">Reference proteome</keyword>
<sequence length="253" mass="26988">MLRRMRAIVLALLLVVDAIASANEAATTCSTTAATVSTYTASTTSAAVIEYADCTTKVVRVLTASDGTTQLDLSSKQIVYVKSLPSVMQLNLRSNSITQLQNVSIPSTVQTLDLSKNSFTSLQNFAFPSSLTKFTASNGNLVSLYNISFPDSVTTLNLSTNPIASIGGVVFPSSLKVLSITSTVKLIEFEVRRTDATLFESLQTFNVSTTTSLACSDSDALVHYVQETLLCVLEDDVFNIKYGIKSESSASGS</sequence>
<dbReference type="GO" id="GO:0035591">
    <property type="term" value="F:signaling adaptor activity"/>
    <property type="evidence" value="ECO:0007669"/>
    <property type="project" value="TreeGrafter"/>
</dbReference>
<evidence type="ECO:0000256" key="3">
    <source>
        <dbReference type="SAM" id="SignalP"/>
    </source>
</evidence>
<keyword evidence="4" id="KW-0808">Transferase</keyword>
<feature type="chain" id="PRO_5012895047" evidence="3">
    <location>
        <begin position="23"/>
        <end position="253"/>
    </location>
</feature>
<dbReference type="EMBL" id="NBNE01013736">
    <property type="protein sequence ID" value="OWY94853.1"/>
    <property type="molecule type" value="Genomic_DNA"/>
</dbReference>
<name>A0A225UPC7_9STRA</name>
<organism evidence="4 5">
    <name type="scientific">Phytophthora megakarya</name>
    <dbReference type="NCBI Taxonomy" id="4795"/>
    <lineage>
        <taxon>Eukaryota</taxon>
        <taxon>Sar</taxon>
        <taxon>Stramenopiles</taxon>
        <taxon>Oomycota</taxon>
        <taxon>Peronosporomycetes</taxon>
        <taxon>Peronosporales</taxon>
        <taxon>Peronosporaceae</taxon>
        <taxon>Phytophthora</taxon>
    </lineage>
</organism>
<evidence type="ECO:0000313" key="4">
    <source>
        <dbReference type="EMBL" id="OWY94853.1"/>
    </source>
</evidence>
<keyword evidence="4" id="KW-0418">Kinase</keyword>
<accession>A0A225UPC7</accession>
<dbReference type="PANTHER" id="PTHR47566">
    <property type="match status" value="1"/>
</dbReference>
<evidence type="ECO:0000256" key="2">
    <source>
        <dbReference type="ARBA" id="ARBA00022737"/>
    </source>
</evidence>
<feature type="signal peptide" evidence="3">
    <location>
        <begin position="1"/>
        <end position="22"/>
    </location>
</feature>
<dbReference type="InterPro" id="IPR032675">
    <property type="entry name" value="LRR_dom_sf"/>
</dbReference>
<comment type="caution">
    <text evidence="4">The sequence shown here is derived from an EMBL/GenBank/DDBJ whole genome shotgun (WGS) entry which is preliminary data.</text>
</comment>
<reference evidence="5" key="1">
    <citation type="submission" date="2017-03" db="EMBL/GenBank/DDBJ databases">
        <title>Phytopthora megakarya and P. palmivora, two closely related causual agents of cacao black pod achieved similar genome size and gene model numbers by different mechanisms.</title>
        <authorList>
            <person name="Ali S."/>
            <person name="Shao J."/>
            <person name="Larry D.J."/>
            <person name="Kronmiller B."/>
            <person name="Shen D."/>
            <person name="Strem M.D."/>
            <person name="Melnick R.L."/>
            <person name="Guiltinan M.J."/>
            <person name="Tyler B.M."/>
            <person name="Meinhardt L.W."/>
            <person name="Bailey B.A."/>
        </authorList>
    </citation>
    <scope>NUCLEOTIDE SEQUENCE [LARGE SCALE GENOMIC DNA]</scope>
    <source>
        <strain evidence="5">zdho120</strain>
    </source>
</reference>
<dbReference type="PANTHER" id="PTHR47566:SF1">
    <property type="entry name" value="PROTEIN NUD1"/>
    <property type="match status" value="1"/>
</dbReference>
<dbReference type="GO" id="GO:0016301">
    <property type="term" value="F:kinase activity"/>
    <property type="evidence" value="ECO:0007669"/>
    <property type="project" value="UniProtKB-KW"/>
</dbReference>
<dbReference type="AlphaFoldDB" id="A0A225UPC7"/>
<feature type="non-terminal residue" evidence="4">
    <location>
        <position position="253"/>
    </location>
</feature>
<keyword evidence="3" id="KW-0732">Signal</keyword>
<dbReference type="Gene3D" id="3.80.10.10">
    <property type="entry name" value="Ribonuclease Inhibitor"/>
    <property type="match status" value="1"/>
</dbReference>
<proteinExistence type="predicted"/>
<keyword evidence="2" id="KW-0677">Repeat</keyword>
<evidence type="ECO:0000313" key="5">
    <source>
        <dbReference type="Proteomes" id="UP000198211"/>
    </source>
</evidence>